<comment type="caution">
    <text evidence="1">The sequence shown here is derived from an EMBL/GenBank/DDBJ whole genome shotgun (WGS) entry which is preliminary data.</text>
</comment>
<sequence>MLHDRKRCKQTRIYKRTRAESIVPLLCRFSTYTFTIPSSWSTAAILSVYIQDRSWVDKKSKSHALHSLNRGENHYYVETALCAQIAFILFSTNLKAKKVRKGGSRLGESTAPPIMRHVRVCEQTRPKDTDVRKVRHSGASSAAACGIGVESRVLLNTSKKYFSSLPSPTSGGLLHTLLLYRAEI</sequence>
<reference evidence="1 2" key="1">
    <citation type="journal article" date="2024" name="bioRxiv">
        <title>A reference genome for Trichogramma kaykai: A tiny desert-dwelling parasitoid wasp with competing sex-ratio distorters.</title>
        <authorList>
            <person name="Culotta J."/>
            <person name="Lindsey A.R."/>
        </authorList>
    </citation>
    <scope>NUCLEOTIDE SEQUENCE [LARGE SCALE GENOMIC DNA]</scope>
    <source>
        <strain evidence="1 2">KSX58</strain>
    </source>
</reference>
<protein>
    <submittedName>
        <fullName evidence="1">Uncharacterized protein</fullName>
    </submittedName>
</protein>
<dbReference type="EMBL" id="JBJJXI010000170">
    <property type="protein sequence ID" value="KAL3384543.1"/>
    <property type="molecule type" value="Genomic_DNA"/>
</dbReference>
<gene>
    <name evidence="1" type="ORF">TKK_019642</name>
</gene>
<name>A0ABD2VVD4_9HYME</name>
<keyword evidence="2" id="KW-1185">Reference proteome</keyword>
<accession>A0ABD2VVD4</accession>
<proteinExistence type="predicted"/>
<dbReference type="Proteomes" id="UP001627154">
    <property type="component" value="Unassembled WGS sequence"/>
</dbReference>
<dbReference type="AlphaFoldDB" id="A0ABD2VVD4"/>
<evidence type="ECO:0000313" key="1">
    <source>
        <dbReference type="EMBL" id="KAL3384543.1"/>
    </source>
</evidence>
<organism evidence="1 2">
    <name type="scientific">Trichogramma kaykai</name>
    <dbReference type="NCBI Taxonomy" id="54128"/>
    <lineage>
        <taxon>Eukaryota</taxon>
        <taxon>Metazoa</taxon>
        <taxon>Ecdysozoa</taxon>
        <taxon>Arthropoda</taxon>
        <taxon>Hexapoda</taxon>
        <taxon>Insecta</taxon>
        <taxon>Pterygota</taxon>
        <taxon>Neoptera</taxon>
        <taxon>Endopterygota</taxon>
        <taxon>Hymenoptera</taxon>
        <taxon>Apocrita</taxon>
        <taxon>Proctotrupomorpha</taxon>
        <taxon>Chalcidoidea</taxon>
        <taxon>Trichogrammatidae</taxon>
        <taxon>Trichogramma</taxon>
    </lineage>
</organism>
<evidence type="ECO:0000313" key="2">
    <source>
        <dbReference type="Proteomes" id="UP001627154"/>
    </source>
</evidence>